<dbReference type="AlphaFoldDB" id="A0A328HL41"/>
<protein>
    <submittedName>
        <fullName evidence="1">Uncharacterized protein</fullName>
    </submittedName>
</protein>
<comment type="caution">
    <text evidence="1">The sequence shown here is derived from an EMBL/GenBank/DDBJ whole genome shotgun (WGS) entry which is preliminary data.</text>
</comment>
<dbReference type="Proteomes" id="UP000249166">
    <property type="component" value="Unassembled WGS sequence"/>
</dbReference>
<dbReference type="OrthoDB" id="4950392at2"/>
<evidence type="ECO:0000313" key="2">
    <source>
        <dbReference type="Proteomes" id="UP000249166"/>
    </source>
</evidence>
<reference evidence="1 2" key="1">
    <citation type="submission" date="2018-04" db="EMBL/GenBank/DDBJ databases">
        <title>Bacteria isolated from cave deposits of Manipur.</title>
        <authorList>
            <person name="Sahoo D."/>
            <person name="Sarangthem I."/>
            <person name="Nandeibam J."/>
        </authorList>
    </citation>
    <scope>NUCLEOTIDE SEQUENCE [LARGE SCALE GENOMIC DNA]</scope>
    <source>
        <strain evidence="2">mrc11</strain>
    </source>
</reference>
<organism evidence="1 2">
    <name type="scientific">Arthrobacter globiformis</name>
    <dbReference type="NCBI Taxonomy" id="1665"/>
    <lineage>
        <taxon>Bacteria</taxon>
        <taxon>Bacillati</taxon>
        <taxon>Actinomycetota</taxon>
        <taxon>Actinomycetes</taxon>
        <taxon>Micrococcales</taxon>
        <taxon>Micrococcaceae</taxon>
        <taxon>Arthrobacter</taxon>
    </lineage>
</organism>
<sequence length="133" mass="14127">MTKAEAGKFYLATICPSNILADKASTVVQAEPFNLKAAKSATAALRDGYRKAIETLSDEKVLWPENVKADVAALAESMYGDLSGTEAAANQVNDEGFLTAWNDWASGPAKPTAQKIRLKLGLSSDTDASCKTK</sequence>
<proteinExistence type="predicted"/>
<evidence type="ECO:0000313" key="1">
    <source>
        <dbReference type="EMBL" id="RAM37713.1"/>
    </source>
</evidence>
<name>A0A328HL41_ARTGO</name>
<dbReference type="EMBL" id="QLNP01000067">
    <property type="protein sequence ID" value="RAM37713.1"/>
    <property type="molecule type" value="Genomic_DNA"/>
</dbReference>
<dbReference type="RefSeq" id="WP_111903561.1">
    <property type="nucleotide sequence ID" value="NZ_QLNP01000067.1"/>
</dbReference>
<gene>
    <name evidence="1" type="ORF">DBZ45_08925</name>
</gene>
<accession>A0A328HL41</accession>